<dbReference type="RefSeq" id="WP_263541014.1">
    <property type="nucleotide sequence ID" value="NZ_JAOVZO020000019.1"/>
</dbReference>
<keyword evidence="2" id="KW-1133">Transmembrane helix</keyword>
<dbReference type="PANTHER" id="PTHR39555">
    <property type="entry name" value="FIMBRIAL ASSEMBLY PROTEIN PILO-LIKE PROTEIN-RELATED"/>
    <property type="match status" value="1"/>
</dbReference>
<organism evidence="3 4">
    <name type="scientific">Tahibacter soli</name>
    <dbReference type="NCBI Taxonomy" id="2983605"/>
    <lineage>
        <taxon>Bacteria</taxon>
        <taxon>Pseudomonadati</taxon>
        <taxon>Pseudomonadota</taxon>
        <taxon>Gammaproteobacteria</taxon>
        <taxon>Lysobacterales</taxon>
        <taxon>Rhodanobacteraceae</taxon>
        <taxon>Tahibacter</taxon>
    </lineage>
</organism>
<feature type="transmembrane region" description="Helical" evidence="2">
    <location>
        <begin position="20"/>
        <end position="40"/>
    </location>
</feature>
<dbReference type="GO" id="GO:0043683">
    <property type="term" value="P:type IV pilus assembly"/>
    <property type="evidence" value="ECO:0007669"/>
    <property type="project" value="InterPro"/>
</dbReference>
<gene>
    <name evidence="3" type="primary">pilO</name>
    <name evidence="3" type="ORF">OD750_019530</name>
</gene>
<dbReference type="Proteomes" id="UP001139971">
    <property type="component" value="Unassembled WGS sequence"/>
</dbReference>
<evidence type="ECO:0000313" key="3">
    <source>
        <dbReference type="EMBL" id="MDC8014742.1"/>
    </source>
</evidence>
<dbReference type="PIRSF" id="PIRSF016482">
    <property type="entry name" value="PilO"/>
    <property type="match status" value="1"/>
</dbReference>
<accession>A0A9X4BKY4</accession>
<feature type="region of interest" description="Disordered" evidence="1">
    <location>
        <begin position="205"/>
        <end position="234"/>
    </location>
</feature>
<dbReference type="InterPro" id="IPR014717">
    <property type="entry name" value="Transl_elong_EF1B/ribsomal_bS6"/>
</dbReference>
<dbReference type="Pfam" id="PF04350">
    <property type="entry name" value="PilO"/>
    <property type="match status" value="1"/>
</dbReference>
<dbReference type="Gene3D" id="3.30.70.60">
    <property type="match status" value="1"/>
</dbReference>
<reference evidence="3" key="1">
    <citation type="submission" date="2023-02" db="EMBL/GenBank/DDBJ databases">
        <title>Tahibacter soli sp. nov. isolated from soil.</title>
        <authorList>
            <person name="Baek J.H."/>
            <person name="Lee J.K."/>
            <person name="Choi D.G."/>
            <person name="Jeon C.O."/>
        </authorList>
    </citation>
    <scope>NUCLEOTIDE SEQUENCE</scope>
    <source>
        <strain evidence="3">BL</strain>
    </source>
</reference>
<keyword evidence="2" id="KW-0472">Membrane</keyword>
<proteinExistence type="predicted"/>
<dbReference type="InterPro" id="IPR007445">
    <property type="entry name" value="PilO"/>
</dbReference>
<dbReference type="Gene3D" id="1.10.287.540">
    <property type="entry name" value="Helix hairpin bin"/>
    <property type="match status" value="1"/>
</dbReference>
<evidence type="ECO:0000256" key="1">
    <source>
        <dbReference type="SAM" id="MobiDB-lite"/>
    </source>
</evidence>
<dbReference type="AlphaFoldDB" id="A0A9X4BKY4"/>
<feature type="compositionally biased region" description="Low complexity" evidence="1">
    <location>
        <begin position="207"/>
        <end position="221"/>
    </location>
</feature>
<name>A0A9X4BKY4_9GAMM</name>
<evidence type="ECO:0000256" key="2">
    <source>
        <dbReference type="SAM" id="Phobius"/>
    </source>
</evidence>
<dbReference type="PANTHER" id="PTHR39555:SF1">
    <property type="entry name" value="TYPE IV PILUS INNER MEMBRANE COMPONENT PILO"/>
    <property type="match status" value="1"/>
</dbReference>
<dbReference type="GO" id="GO:0043107">
    <property type="term" value="P:type IV pilus-dependent motility"/>
    <property type="evidence" value="ECO:0007669"/>
    <property type="project" value="InterPro"/>
</dbReference>
<keyword evidence="2" id="KW-0812">Transmembrane</keyword>
<protein>
    <submittedName>
        <fullName evidence="3">Type 4a pilus biogenesis protein PilO</fullName>
    </submittedName>
</protein>
<comment type="caution">
    <text evidence="3">The sequence shown here is derived from an EMBL/GenBank/DDBJ whole genome shotgun (WGS) entry which is preliminary data.</text>
</comment>
<keyword evidence="4" id="KW-1185">Reference proteome</keyword>
<sequence>MKFSDFRDLDPQNVGNWPQGVKLVFCFLLFAIICLAGWYFQIKGQQEEFESKVQKEVQLKRDFTTKQAKAVNLEALTVQLEEMKDMLRQMLRQLPSKTEMPELLVDVSQTAQASGIENDLFEPGAETVKEFYAEKPIRLRMVGTYHQFGSFISGVASLPRVVILTMHDVSLSPKNAAPAGKSVISGGTLTLEGTVKTYRYVEDDETPAAAPGAPGAAGAPAAVPPPPATPAGGH</sequence>
<feature type="compositionally biased region" description="Pro residues" evidence="1">
    <location>
        <begin position="222"/>
        <end position="234"/>
    </location>
</feature>
<dbReference type="EMBL" id="JAOVZO020000019">
    <property type="protein sequence ID" value="MDC8014742.1"/>
    <property type="molecule type" value="Genomic_DNA"/>
</dbReference>
<evidence type="ECO:0000313" key="4">
    <source>
        <dbReference type="Proteomes" id="UP001139971"/>
    </source>
</evidence>